<dbReference type="InterPro" id="IPR036388">
    <property type="entry name" value="WH-like_DNA-bd_sf"/>
</dbReference>
<dbReference type="Gene3D" id="1.10.3210.10">
    <property type="entry name" value="Hypothetical protein af1432"/>
    <property type="match status" value="2"/>
</dbReference>
<dbReference type="CDD" id="cd00077">
    <property type="entry name" value="HDc"/>
    <property type="match status" value="1"/>
</dbReference>
<comment type="caution">
    <text evidence="3">The sequence shown here is derived from an EMBL/GenBank/DDBJ whole genome shotgun (WGS) entry which is preliminary data.</text>
</comment>
<dbReference type="Proteomes" id="UP001501771">
    <property type="component" value="Unassembled WGS sequence"/>
</dbReference>
<evidence type="ECO:0000313" key="3">
    <source>
        <dbReference type="EMBL" id="GAA2146603.1"/>
    </source>
</evidence>
<dbReference type="PANTHER" id="PTHR45228">
    <property type="entry name" value="CYCLIC DI-GMP PHOSPHODIESTERASE TM_0186-RELATED"/>
    <property type="match status" value="1"/>
</dbReference>
<organism evidence="3 4">
    <name type="scientific">Nocardioides koreensis</name>
    <dbReference type="NCBI Taxonomy" id="433651"/>
    <lineage>
        <taxon>Bacteria</taxon>
        <taxon>Bacillati</taxon>
        <taxon>Actinomycetota</taxon>
        <taxon>Actinomycetes</taxon>
        <taxon>Propionibacteriales</taxon>
        <taxon>Nocardioidaceae</taxon>
        <taxon>Nocardioides</taxon>
    </lineage>
</organism>
<keyword evidence="4" id="KW-1185">Reference proteome</keyword>
<name>A0ABP5LKI8_9ACTN</name>
<dbReference type="InterPro" id="IPR000792">
    <property type="entry name" value="Tscrpt_reg_LuxR_C"/>
</dbReference>
<dbReference type="Pfam" id="PF00196">
    <property type="entry name" value="GerE"/>
    <property type="match status" value="1"/>
</dbReference>
<dbReference type="PROSITE" id="PS51832">
    <property type="entry name" value="HD_GYP"/>
    <property type="match status" value="1"/>
</dbReference>
<accession>A0ABP5LKI8</accession>
<evidence type="ECO:0000313" key="4">
    <source>
        <dbReference type="Proteomes" id="UP001501771"/>
    </source>
</evidence>
<proteinExistence type="predicted"/>
<sequence>MVDDRLRLVDVLAALSVATDLGMGQPAGTALRCCLLATGLARSMDISEDDVRSTFLGALLRHIGCTSTAAAEARAYGDELVSRRAAQPADFGNPREMVRLALGTGRGAGLRRPGVIAKTVVGDLRHGTEILTSVCDAASILAGRLGLGRAVQECVAQQFERWDGKGPHRLTHDEVSLPARVGEVATQAVLFLDSDGPGAAVAMVGHRAGGWFDPEVANAFAKAGRPLMDELAAVDPWSALLEAEPRPVECINEPDLDRVARCFADMVDLKSSYTVGHSAEVARLAEAAARALGLPEGEVVELRRAALMHDLGKVGVSSAVWEKTGRLTRTEWEQIRLHPYHTERILACSAILAPLGRIAGLHHERMDGSGYHHGLRGSAIPVPARVLAAAVAFRTATEHRPHRQARSPEEAAGHVMREAAAGGLDADCVAAVVDAAGQERPRVRRQWPAGLSDREVEVLRLVARGLSNHQIAARLVISRRTAEHHVQHIYAKIGHSTRAAAILFAMEHDLLNG</sequence>
<feature type="domain" description="HD-GYP" evidence="2">
    <location>
        <begin position="252"/>
        <end position="448"/>
    </location>
</feature>
<dbReference type="SMART" id="SM00471">
    <property type="entry name" value="HDc"/>
    <property type="match status" value="1"/>
</dbReference>
<dbReference type="PRINTS" id="PR00038">
    <property type="entry name" value="HTHLUXR"/>
</dbReference>
<dbReference type="Pfam" id="PF13487">
    <property type="entry name" value="HD_5"/>
    <property type="match status" value="1"/>
</dbReference>
<protein>
    <submittedName>
        <fullName evidence="3">HD domain-containing protein</fullName>
    </submittedName>
</protein>
<dbReference type="InterPro" id="IPR016032">
    <property type="entry name" value="Sig_transdc_resp-reg_C-effctor"/>
</dbReference>
<dbReference type="InterPro" id="IPR052020">
    <property type="entry name" value="Cyclic_di-GMP/3'3'-cGAMP_PDE"/>
</dbReference>
<evidence type="ECO:0000259" key="2">
    <source>
        <dbReference type="PROSITE" id="PS51832"/>
    </source>
</evidence>
<dbReference type="Gene3D" id="1.10.10.10">
    <property type="entry name" value="Winged helix-like DNA-binding domain superfamily/Winged helix DNA-binding domain"/>
    <property type="match status" value="1"/>
</dbReference>
<dbReference type="PROSITE" id="PS50043">
    <property type="entry name" value="HTH_LUXR_2"/>
    <property type="match status" value="1"/>
</dbReference>
<dbReference type="InterPro" id="IPR003607">
    <property type="entry name" value="HD/PDEase_dom"/>
</dbReference>
<dbReference type="SUPFAM" id="SSF46894">
    <property type="entry name" value="C-terminal effector domain of the bipartite response regulators"/>
    <property type="match status" value="1"/>
</dbReference>
<dbReference type="CDD" id="cd06170">
    <property type="entry name" value="LuxR_C_like"/>
    <property type="match status" value="1"/>
</dbReference>
<dbReference type="RefSeq" id="WP_344151765.1">
    <property type="nucleotide sequence ID" value="NZ_BAAAQR010000006.1"/>
</dbReference>
<dbReference type="SMART" id="SM00421">
    <property type="entry name" value="HTH_LUXR"/>
    <property type="match status" value="1"/>
</dbReference>
<dbReference type="EMBL" id="BAAAQR010000006">
    <property type="protein sequence ID" value="GAA2146603.1"/>
    <property type="molecule type" value="Genomic_DNA"/>
</dbReference>
<reference evidence="4" key="1">
    <citation type="journal article" date="2019" name="Int. J. Syst. Evol. Microbiol.">
        <title>The Global Catalogue of Microorganisms (GCM) 10K type strain sequencing project: providing services to taxonomists for standard genome sequencing and annotation.</title>
        <authorList>
            <consortium name="The Broad Institute Genomics Platform"/>
            <consortium name="The Broad Institute Genome Sequencing Center for Infectious Disease"/>
            <person name="Wu L."/>
            <person name="Ma J."/>
        </authorList>
    </citation>
    <scope>NUCLEOTIDE SEQUENCE [LARGE SCALE GENOMIC DNA]</scope>
    <source>
        <strain evidence="4">JCM 16022</strain>
    </source>
</reference>
<dbReference type="InterPro" id="IPR037522">
    <property type="entry name" value="HD_GYP_dom"/>
</dbReference>
<evidence type="ECO:0000259" key="1">
    <source>
        <dbReference type="PROSITE" id="PS50043"/>
    </source>
</evidence>
<dbReference type="SUPFAM" id="SSF109604">
    <property type="entry name" value="HD-domain/PDEase-like"/>
    <property type="match status" value="1"/>
</dbReference>
<feature type="domain" description="HTH luxR-type" evidence="1">
    <location>
        <begin position="444"/>
        <end position="509"/>
    </location>
</feature>
<gene>
    <name evidence="3" type="ORF">GCM10009844_22890</name>
</gene>